<evidence type="ECO:0000313" key="1">
    <source>
        <dbReference type="EMBL" id="KZV81746.1"/>
    </source>
</evidence>
<name>A0A165C3J5_EXIGL</name>
<keyword evidence="2" id="KW-1185">Reference proteome</keyword>
<proteinExistence type="predicted"/>
<dbReference type="InParanoid" id="A0A165C3J5"/>
<reference evidence="1 2" key="1">
    <citation type="journal article" date="2016" name="Mol. Biol. Evol.">
        <title>Comparative Genomics of Early-Diverging Mushroom-Forming Fungi Provides Insights into the Origins of Lignocellulose Decay Capabilities.</title>
        <authorList>
            <person name="Nagy L.G."/>
            <person name="Riley R."/>
            <person name="Tritt A."/>
            <person name="Adam C."/>
            <person name="Daum C."/>
            <person name="Floudas D."/>
            <person name="Sun H."/>
            <person name="Yadav J.S."/>
            <person name="Pangilinan J."/>
            <person name="Larsson K.H."/>
            <person name="Matsuura K."/>
            <person name="Barry K."/>
            <person name="Labutti K."/>
            <person name="Kuo R."/>
            <person name="Ohm R.A."/>
            <person name="Bhattacharya S.S."/>
            <person name="Shirouzu T."/>
            <person name="Yoshinaga Y."/>
            <person name="Martin F.M."/>
            <person name="Grigoriev I.V."/>
            <person name="Hibbett D.S."/>
        </authorList>
    </citation>
    <scope>NUCLEOTIDE SEQUENCE [LARGE SCALE GENOMIC DNA]</scope>
    <source>
        <strain evidence="1 2">HHB12029</strain>
    </source>
</reference>
<dbReference type="OrthoDB" id="10259236at2759"/>
<evidence type="ECO:0000313" key="2">
    <source>
        <dbReference type="Proteomes" id="UP000077266"/>
    </source>
</evidence>
<dbReference type="Proteomes" id="UP000077266">
    <property type="component" value="Unassembled WGS sequence"/>
</dbReference>
<dbReference type="AlphaFoldDB" id="A0A165C3J5"/>
<dbReference type="EMBL" id="KV426371">
    <property type="protein sequence ID" value="KZV81746.1"/>
    <property type="molecule type" value="Genomic_DNA"/>
</dbReference>
<gene>
    <name evidence="1" type="ORF">EXIGLDRAFT_779380</name>
</gene>
<sequence>MADFEPCATRNSTQLNTWLFWAAADIRVQTGLVVIDRTKECILVVRSNTLETDALPRGEHEDFIALLGEPLRQAEVACGHKCRRLQLPKMEKKYINNFREAVTCLTDEMTTDTIYMTFGTLWVETSEQPWPDGFQLITFWYAAEVDFSNALLDGAPKPSPDPSARWVPLEDALDAIKGDKAGSTVLGVFKQLWEISKRPPDQRIGSVLDGPSAQRKSKLFLEVTGHSTGSSSAKRALSLIRPSHPRIARSRTAPKGSRRLSSDLALWHGNQSHEALLLQREHVPALDHLPSARELHDNVVLAYTLFDLAIARSHGRIQDVGHGDLYMLASSQPPKPWKEQLGHHFVTERTEDAPVARTTAFCSSDPSNGK</sequence>
<organism evidence="1 2">
    <name type="scientific">Exidia glandulosa HHB12029</name>
    <dbReference type="NCBI Taxonomy" id="1314781"/>
    <lineage>
        <taxon>Eukaryota</taxon>
        <taxon>Fungi</taxon>
        <taxon>Dikarya</taxon>
        <taxon>Basidiomycota</taxon>
        <taxon>Agaricomycotina</taxon>
        <taxon>Agaricomycetes</taxon>
        <taxon>Auriculariales</taxon>
        <taxon>Exidiaceae</taxon>
        <taxon>Exidia</taxon>
    </lineage>
</organism>
<accession>A0A165C3J5</accession>
<protein>
    <submittedName>
        <fullName evidence="1">Uncharacterized protein</fullName>
    </submittedName>
</protein>